<dbReference type="InterPro" id="IPR004843">
    <property type="entry name" value="Calcineurin-like_PHP"/>
</dbReference>
<dbReference type="PANTHER" id="PTHR36492">
    <property type="match status" value="1"/>
</dbReference>
<dbReference type="Pfam" id="PF00149">
    <property type="entry name" value="Metallophos"/>
    <property type="match status" value="1"/>
</dbReference>
<protein>
    <submittedName>
        <fullName evidence="3">Metallophosphoesterase</fullName>
    </submittedName>
</protein>
<keyword evidence="4" id="KW-1185">Reference proteome</keyword>
<accession>A0A919S8K8</accession>
<dbReference type="PANTHER" id="PTHR36492:SF2">
    <property type="entry name" value="[ACYL-CARRIER-PROTEIN] PHOSPHODIESTERASE PPTH"/>
    <property type="match status" value="1"/>
</dbReference>
<reference evidence="3" key="1">
    <citation type="submission" date="2021-03" db="EMBL/GenBank/DDBJ databases">
        <title>Whole genome shotgun sequence of Actinoplanes auranticolor NBRC 12245.</title>
        <authorList>
            <person name="Komaki H."/>
            <person name="Tamura T."/>
        </authorList>
    </citation>
    <scope>NUCLEOTIDE SEQUENCE</scope>
    <source>
        <strain evidence="3">NBRC 12245</strain>
    </source>
</reference>
<dbReference type="Gene3D" id="3.60.21.10">
    <property type="match status" value="1"/>
</dbReference>
<comment type="caution">
    <text evidence="3">The sequence shown here is derived from an EMBL/GenBank/DDBJ whole genome shotgun (WGS) entry which is preliminary data.</text>
</comment>
<dbReference type="InterPro" id="IPR052963">
    <property type="entry name" value="Pantetheine_PDE"/>
</dbReference>
<organism evidence="3 4">
    <name type="scientific">Actinoplanes auranticolor</name>
    <dbReference type="NCBI Taxonomy" id="47988"/>
    <lineage>
        <taxon>Bacteria</taxon>
        <taxon>Bacillati</taxon>
        <taxon>Actinomycetota</taxon>
        <taxon>Actinomycetes</taxon>
        <taxon>Micromonosporales</taxon>
        <taxon>Micromonosporaceae</taxon>
        <taxon>Actinoplanes</taxon>
    </lineage>
</organism>
<evidence type="ECO:0000313" key="4">
    <source>
        <dbReference type="Proteomes" id="UP000681340"/>
    </source>
</evidence>
<evidence type="ECO:0000313" key="3">
    <source>
        <dbReference type="EMBL" id="GIM67555.1"/>
    </source>
</evidence>
<dbReference type="SUPFAM" id="SSF56300">
    <property type="entry name" value="Metallo-dependent phosphatases"/>
    <property type="match status" value="1"/>
</dbReference>
<feature type="region of interest" description="Disordered" evidence="1">
    <location>
        <begin position="55"/>
        <end position="81"/>
    </location>
</feature>
<proteinExistence type="predicted"/>
<name>A0A919S8K8_9ACTN</name>
<dbReference type="Proteomes" id="UP000681340">
    <property type="component" value="Unassembled WGS sequence"/>
</dbReference>
<evidence type="ECO:0000256" key="1">
    <source>
        <dbReference type="SAM" id="MobiDB-lite"/>
    </source>
</evidence>
<dbReference type="GO" id="GO:0016787">
    <property type="term" value="F:hydrolase activity"/>
    <property type="evidence" value="ECO:0007669"/>
    <property type="project" value="InterPro"/>
</dbReference>
<evidence type="ECO:0000259" key="2">
    <source>
        <dbReference type="Pfam" id="PF00149"/>
    </source>
</evidence>
<dbReference type="CDD" id="cd00838">
    <property type="entry name" value="MPP_superfamily"/>
    <property type="match status" value="1"/>
</dbReference>
<gene>
    <name evidence="3" type="ORF">Aau02nite_27790</name>
</gene>
<dbReference type="EMBL" id="BOQL01000022">
    <property type="protein sequence ID" value="GIM67555.1"/>
    <property type="molecule type" value="Genomic_DNA"/>
</dbReference>
<feature type="domain" description="Calcineurin-like phosphoesterase" evidence="2">
    <location>
        <begin position="92"/>
        <end position="323"/>
    </location>
</feature>
<dbReference type="InterPro" id="IPR029052">
    <property type="entry name" value="Metallo-depent_PP-like"/>
</dbReference>
<dbReference type="AlphaFoldDB" id="A0A919S8K8"/>
<sequence>MRSRNTGLILPCRAPSEEQVQRLGYVNPDTSAVPGRNRRRWDVVAACAHRNLRCEPGQKDGRQVQSGAGDAHPGAGGASAVGESGVPTSLFAVSDLHVAYEENRRIADALVPESDDDWLLVAGDVGEKFADIEAVLRGLRDRFHRVVWAPGNHELWTHPGDPVRLRGVARYDALVRMCRDLGVLTPEDDYPVWPGPDGPVVVAPLFPLYDYSFRVAGAATKEQSLELAYAAGVVCTDESLLHPDPYPNRESWCWARVAATETRLAAIDPALPTVLVSHWPLVRQPTDVLWYPEFAQWCGTELTADWHTRFRAVAAVYGHLHIPRSTTYDGVPFEEVSLGYPREWKQRPDSPAPMRRILGGPR</sequence>